<dbReference type="InterPro" id="IPR001764">
    <property type="entry name" value="Glyco_hydro_3_N"/>
</dbReference>
<evidence type="ECO:0000313" key="11">
    <source>
        <dbReference type="Proteomes" id="UP000663836"/>
    </source>
</evidence>
<dbReference type="SUPFAM" id="SSF51445">
    <property type="entry name" value="(Trans)glycosidases"/>
    <property type="match status" value="1"/>
</dbReference>
<organism evidence="10 11">
    <name type="scientific">Rotaria sordida</name>
    <dbReference type="NCBI Taxonomy" id="392033"/>
    <lineage>
        <taxon>Eukaryota</taxon>
        <taxon>Metazoa</taxon>
        <taxon>Spiralia</taxon>
        <taxon>Gnathifera</taxon>
        <taxon>Rotifera</taxon>
        <taxon>Eurotatoria</taxon>
        <taxon>Bdelloidea</taxon>
        <taxon>Philodinida</taxon>
        <taxon>Philodinidae</taxon>
        <taxon>Rotaria</taxon>
    </lineage>
</organism>
<gene>
    <name evidence="10" type="ORF">JBS370_LOCUS40346</name>
</gene>
<dbReference type="PANTHER" id="PTHR42715:SF12">
    <property type="entry name" value="BETA-GLUCOSIDASE G-RELATED"/>
    <property type="match status" value="1"/>
</dbReference>
<dbReference type="GO" id="GO:0005576">
    <property type="term" value="C:extracellular region"/>
    <property type="evidence" value="ECO:0007669"/>
    <property type="project" value="UniProtKB-SubCell"/>
</dbReference>
<dbReference type="GO" id="GO:0009251">
    <property type="term" value="P:glucan catabolic process"/>
    <property type="evidence" value="ECO:0007669"/>
    <property type="project" value="TreeGrafter"/>
</dbReference>
<sequence length="134" mass="15262">MMNIDRNARYGRNWEGFGSDPYLAGENSFYYVQGIQDQGVVATAKHYICNEQETNRLICPSNSQNQSDRWNCRAYSANVDDKTMHEIYLWPFASSVAAGVGSVMCSYNQVNDTPACQNDKILNKLLKEELQFLD</sequence>
<comment type="caution">
    <text evidence="10">The sequence shown here is derived from an EMBL/GenBank/DDBJ whole genome shotgun (WGS) entry which is preliminary data.</text>
</comment>
<evidence type="ECO:0000256" key="2">
    <source>
        <dbReference type="ARBA" id="ARBA00004613"/>
    </source>
</evidence>
<evidence type="ECO:0000256" key="8">
    <source>
        <dbReference type="ARBA" id="ARBA00024983"/>
    </source>
</evidence>
<evidence type="ECO:0000313" key="10">
    <source>
        <dbReference type="EMBL" id="CAF4299796.1"/>
    </source>
</evidence>
<keyword evidence="6" id="KW-0732">Signal</keyword>
<dbReference type="EMBL" id="CAJOBD010035355">
    <property type="protein sequence ID" value="CAF4299796.1"/>
    <property type="molecule type" value="Genomic_DNA"/>
</dbReference>
<evidence type="ECO:0000256" key="1">
    <source>
        <dbReference type="ARBA" id="ARBA00000448"/>
    </source>
</evidence>
<comment type="function">
    <text evidence="8">Beta-glucosidases are one of a number of cellulolytic enzymes involved in the degradation of cellulosic biomass. Catalyzes the last step releasing glucose from the inhibitory cellobiose.</text>
</comment>
<dbReference type="Pfam" id="PF00933">
    <property type="entry name" value="Glyco_hydro_3"/>
    <property type="match status" value="1"/>
</dbReference>
<comment type="catalytic activity">
    <reaction evidence="1">
        <text>Hydrolysis of terminal, non-reducing beta-D-glucosyl residues with release of beta-D-glucose.</text>
        <dbReference type="EC" id="3.2.1.21"/>
    </reaction>
</comment>
<reference evidence="10" key="1">
    <citation type="submission" date="2021-02" db="EMBL/GenBank/DDBJ databases">
        <authorList>
            <person name="Nowell W R."/>
        </authorList>
    </citation>
    <scope>NUCLEOTIDE SEQUENCE</scope>
</reference>
<feature type="domain" description="Glycoside hydrolase family 3 N-terminal" evidence="9">
    <location>
        <begin position="2"/>
        <end position="132"/>
    </location>
</feature>
<keyword evidence="5" id="KW-0964">Secreted</keyword>
<evidence type="ECO:0000256" key="7">
    <source>
        <dbReference type="ARBA" id="ARBA00022801"/>
    </source>
</evidence>
<evidence type="ECO:0000256" key="4">
    <source>
        <dbReference type="ARBA" id="ARBA00012744"/>
    </source>
</evidence>
<dbReference type="AlphaFoldDB" id="A0A820I0F9"/>
<dbReference type="GO" id="GO:0008422">
    <property type="term" value="F:beta-glucosidase activity"/>
    <property type="evidence" value="ECO:0007669"/>
    <property type="project" value="UniProtKB-EC"/>
</dbReference>
<proteinExistence type="inferred from homology"/>
<name>A0A820I0F9_9BILA</name>
<dbReference type="PANTHER" id="PTHR42715">
    <property type="entry name" value="BETA-GLUCOSIDASE"/>
    <property type="match status" value="1"/>
</dbReference>
<evidence type="ECO:0000256" key="6">
    <source>
        <dbReference type="ARBA" id="ARBA00022729"/>
    </source>
</evidence>
<keyword evidence="7" id="KW-0378">Hydrolase</keyword>
<dbReference type="Gene3D" id="3.20.20.300">
    <property type="entry name" value="Glycoside hydrolase, family 3, N-terminal domain"/>
    <property type="match status" value="1"/>
</dbReference>
<evidence type="ECO:0000259" key="9">
    <source>
        <dbReference type="Pfam" id="PF00933"/>
    </source>
</evidence>
<dbReference type="InterPro" id="IPR050288">
    <property type="entry name" value="Cellulose_deg_GH3"/>
</dbReference>
<dbReference type="PRINTS" id="PR00133">
    <property type="entry name" value="GLHYDRLASE3"/>
</dbReference>
<comment type="similarity">
    <text evidence="3">Belongs to the glycosyl hydrolase 3 family.</text>
</comment>
<dbReference type="Proteomes" id="UP000663836">
    <property type="component" value="Unassembled WGS sequence"/>
</dbReference>
<dbReference type="InterPro" id="IPR017853">
    <property type="entry name" value="GH"/>
</dbReference>
<dbReference type="EC" id="3.2.1.21" evidence="4"/>
<dbReference type="InterPro" id="IPR036962">
    <property type="entry name" value="Glyco_hydro_3_N_sf"/>
</dbReference>
<evidence type="ECO:0000256" key="5">
    <source>
        <dbReference type="ARBA" id="ARBA00022525"/>
    </source>
</evidence>
<evidence type="ECO:0000256" key="3">
    <source>
        <dbReference type="ARBA" id="ARBA00005336"/>
    </source>
</evidence>
<protein>
    <recommendedName>
        <fullName evidence="4">beta-glucosidase</fullName>
        <ecNumber evidence="4">3.2.1.21</ecNumber>
    </recommendedName>
</protein>
<accession>A0A820I0F9</accession>
<comment type="subcellular location">
    <subcellularLocation>
        <location evidence="2">Secreted</location>
    </subcellularLocation>
</comment>